<comment type="function">
    <text evidence="8">Catalyzes the radical-mediated insertion of two sulfur atoms into the C-6 and C-8 positions of the octanoyl moiety bound to the lipoyl domains of lipoate-dependent enzymes, thereby converting the octanoylated domains into lipoylated derivatives.</text>
</comment>
<dbReference type="PANTHER" id="PTHR10949:SF0">
    <property type="entry name" value="LIPOYL SYNTHASE, MITOCHONDRIAL"/>
    <property type="match status" value="1"/>
</dbReference>
<evidence type="ECO:0000259" key="10">
    <source>
        <dbReference type="PROSITE" id="PS51918"/>
    </source>
</evidence>
<dbReference type="NCBIfam" id="NF004019">
    <property type="entry name" value="PRK05481.1"/>
    <property type="match status" value="1"/>
</dbReference>
<keyword evidence="3 8" id="KW-0949">S-adenosyl-L-methionine</keyword>
<dbReference type="GO" id="GO:0005737">
    <property type="term" value="C:cytoplasm"/>
    <property type="evidence" value="ECO:0007669"/>
    <property type="project" value="UniProtKB-SubCell"/>
</dbReference>
<dbReference type="Gene3D" id="3.20.20.70">
    <property type="entry name" value="Aldolase class I"/>
    <property type="match status" value="1"/>
</dbReference>
<dbReference type="GO" id="GO:0046872">
    <property type="term" value="F:metal ion binding"/>
    <property type="evidence" value="ECO:0007669"/>
    <property type="project" value="UniProtKB-KW"/>
</dbReference>
<dbReference type="SFLD" id="SFLDG01058">
    <property type="entry name" value="lipoyl_synthase_like"/>
    <property type="match status" value="1"/>
</dbReference>
<dbReference type="PANTHER" id="PTHR10949">
    <property type="entry name" value="LIPOYL SYNTHASE"/>
    <property type="match status" value="1"/>
</dbReference>
<dbReference type="PROSITE" id="PS51918">
    <property type="entry name" value="RADICAL_SAM"/>
    <property type="match status" value="1"/>
</dbReference>
<feature type="binding site" evidence="8">
    <location>
        <position position="71"/>
    </location>
    <ligand>
        <name>[4Fe-4S] cluster</name>
        <dbReference type="ChEBI" id="CHEBI:49883"/>
        <label>1</label>
    </ligand>
</feature>
<feature type="binding site" evidence="8">
    <location>
        <position position="97"/>
    </location>
    <ligand>
        <name>[4Fe-4S] cluster</name>
        <dbReference type="ChEBI" id="CHEBI:49883"/>
        <label>2</label>
        <note>4Fe-4S-S-AdoMet</note>
    </ligand>
</feature>
<evidence type="ECO:0000256" key="6">
    <source>
        <dbReference type="ARBA" id="ARBA00023014"/>
    </source>
</evidence>
<keyword evidence="6 8" id="KW-0411">Iron-sulfur</keyword>
<dbReference type="GO" id="GO:0051539">
    <property type="term" value="F:4 iron, 4 sulfur cluster binding"/>
    <property type="evidence" value="ECO:0007669"/>
    <property type="project" value="UniProtKB-UniRule"/>
</dbReference>
<dbReference type="HAMAP" id="MF_00206">
    <property type="entry name" value="Lipoyl_synth"/>
    <property type="match status" value="1"/>
</dbReference>
<feature type="binding site" evidence="8">
    <location>
        <position position="82"/>
    </location>
    <ligand>
        <name>[4Fe-4S] cluster</name>
        <dbReference type="ChEBI" id="CHEBI:49883"/>
        <label>1</label>
    </ligand>
</feature>
<dbReference type="NCBIfam" id="NF009544">
    <property type="entry name" value="PRK12928.1"/>
    <property type="match status" value="1"/>
</dbReference>
<keyword evidence="5 8" id="KW-0408">Iron</keyword>
<dbReference type="NCBIfam" id="TIGR00510">
    <property type="entry name" value="lipA"/>
    <property type="match status" value="1"/>
</dbReference>
<evidence type="ECO:0000256" key="2">
    <source>
        <dbReference type="ARBA" id="ARBA00022679"/>
    </source>
</evidence>
<dbReference type="Pfam" id="PF04055">
    <property type="entry name" value="Radical_SAM"/>
    <property type="match status" value="1"/>
</dbReference>
<feature type="domain" description="Radical SAM core" evidence="10">
    <location>
        <begin position="83"/>
        <end position="297"/>
    </location>
</feature>
<gene>
    <name evidence="8 11" type="primary">lipA</name>
    <name evidence="11" type="ORF">H9894_10795</name>
</gene>
<reference evidence="11" key="1">
    <citation type="journal article" date="2021" name="PeerJ">
        <title>Extensive microbial diversity within the chicken gut microbiome revealed by metagenomics and culture.</title>
        <authorList>
            <person name="Gilroy R."/>
            <person name="Ravi A."/>
            <person name="Getino M."/>
            <person name="Pursley I."/>
            <person name="Horton D.L."/>
            <person name="Alikhan N.F."/>
            <person name="Baker D."/>
            <person name="Gharbi K."/>
            <person name="Hall N."/>
            <person name="Watson M."/>
            <person name="Adriaenssens E.M."/>
            <person name="Foster-Nyarko E."/>
            <person name="Jarju S."/>
            <person name="Secka A."/>
            <person name="Antonio M."/>
            <person name="Oren A."/>
            <person name="Chaudhuri R.R."/>
            <person name="La Ragione R."/>
            <person name="Hildebrand F."/>
            <person name="Pallen M.J."/>
        </authorList>
    </citation>
    <scope>NUCLEOTIDE SEQUENCE</scope>
    <source>
        <strain evidence="11">ChiHecec2B26-446</strain>
    </source>
</reference>
<comment type="catalytic activity">
    <reaction evidence="7 8">
        <text>[[Fe-S] cluster scaffold protein carrying a second [4Fe-4S](2+) cluster] + N(6)-octanoyl-L-lysyl-[protein] + 2 oxidized [2Fe-2S]-[ferredoxin] + 2 S-adenosyl-L-methionine + 4 H(+) = [[Fe-S] cluster scaffold protein] + N(6)-[(R)-dihydrolipoyl]-L-lysyl-[protein] + 4 Fe(3+) + 2 hydrogen sulfide + 2 5'-deoxyadenosine + 2 L-methionine + 2 reduced [2Fe-2S]-[ferredoxin]</text>
        <dbReference type="Rhea" id="RHEA:16585"/>
        <dbReference type="Rhea" id="RHEA-COMP:9928"/>
        <dbReference type="Rhea" id="RHEA-COMP:10000"/>
        <dbReference type="Rhea" id="RHEA-COMP:10001"/>
        <dbReference type="Rhea" id="RHEA-COMP:10475"/>
        <dbReference type="Rhea" id="RHEA-COMP:14568"/>
        <dbReference type="Rhea" id="RHEA-COMP:14569"/>
        <dbReference type="ChEBI" id="CHEBI:15378"/>
        <dbReference type="ChEBI" id="CHEBI:17319"/>
        <dbReference type="ChEBI" id="CHEBI:29034"/>
        <dbReference type="ChEBI" id="CHEBI:29919"/>
        <dbReference type="ChEBI" id="CHEBI:33722"/>
        <dbReference type="ChEBI" id="CHEBI:33737"/>
        <dbReference type="ChEBI" id="CHEBI:33738"/>
        <dbReference type="ChEBI" id="CHEBI:57844"/>
        <dbReference type="ChEBI" id="CHEBI:59789"/>
        <dbReference type="ChEBI" id="CHEBI:78809"/>
        <dbReference type="ChEBI" id="CHEBI:83100"/>
        <dbReference type="EC" id="2.8.1.8"/>
    </reaction>
</comment>
<protein>
    <recommendedName>
        <fullName evidence="8">Lipoyl synthase</fullName>
        <ecNumber evidence="8">2.8.1.8</ecNumber>
    </recommendedName>
    <alternativeName>
        <fullName evidence="8">Lip-syn</fullName>
        <shortName evidence="8">LS</shortName>
    </alternativeName>
    <alternativeName>
        <fullName evidence="8">Lipoate synthase</fullName>
    </alternativeName>
    <alternativeName>
        <fullName evidence="8">Lipoic acid synthase</fullName>
    </alternativeName>
    <alternativeName>
        <fullName evidence="8">Sulfur insertion protein LipA</fullName>
    </alternativeName>
</protein>
<dbReference type="InterPro" id="IPR013785">
    <property type="entry name" value="Aldolase_TIM"/>
</dbReference>
<evidence type="ECO:0000313" key="11">
    <source>
        <dbReference type="EMBL" id="HIW01655.1"/>
    </source>
</evidence>
<comment type="cofactor">
    <cofactor evidence="8">
        <name>[4Fe-4S] cluster</name>
        <dbReference type="ChEBI" id="CHEBI:49883"/>
    </cofactor>
    <text evidence="8">Binds 2 [4Fe-4S] clusters per subunit. One cluster is coordinated with 3 cysteines and an exchangeable S-adenosyl-L-methionine.</text>
</comment>
<evidence type="ECO:0000256" key="5">
    <source>
        <dbReference type="ARBA" id="ARBA00023004"/>
    </source>
</evidence>
<dbReference type="AlphaFoldDB" id="A0A9D1TQE2"/>
<dbReference type="InterPro" id="IPR007197">
    <property type="entry name" value="rSAM"/>
</dbReference>
<evidence type="ECO:0000259" key="9">
    <source>
        <dbReference type="PROSITE" id="PS51733"/>
    </source>
</evidence>
<keyword evidence="8" id="KW-0963">Cytoplasm</keyword>
<accession>A0A9D1TQE2</accession>
<comment type="pathway">
    <text evidence="8">Protein modification; protein lipoylation via endogenous pathway; protein N(6)-(lipoyl)lysine from octanoyl-[acyl-carrier-protein]: step 2/2.</text>
</comment>
<dbReference type="EC" id="2.8.1.8" evidence="8"/>
<dbReference type="EMBL" id="DXHV01000085">
    <property type="protein sequence ID" value="HIW01655.1"/>
    <property type="molecule type" value="Genomic_DNA"/>
</dbReference>
<feature type="domain" description="BPL/LPL catalytic" evidence="9">
    <location>
        <begin position="1"/>
        <end position="33"/>
    </location>
</feature>
<dbReference type="PROSITE" id="PS51733">
    <property type="entry name" value="BPL_LPL_CATALYTIC"/>
    <property type="match status" value="1"/>
</dbReference>
<sequence length="319" mass="35789">MTSLEKELGRPITVEEVRPVFVEHFLRVFGYAAEPERLDHHPSWLVRRLPSAEQVAGVAHLMDDLSLHTVCQEAHCPNRQECFARGTSTFLVMGDICTRACRYCAVHKGRPKDLDPEEPQRVAEAVARLRLSTAVITSVTRDDLPDGGAEHFARIVQAIRSVSPGTHIELLVPDFQGRRESILRVCEAAPDMFNHNIEAVRRIFLQVRPRADYDCSLKVLEMAAGQGLRVKSGLMLGLGETWEEIVQTLRDLYDHGCRYLTLGQYLAPSTHHVPMVRYLAPDEFAHWKAVALDMGFLDVASGPLVRSSYRAAAMLEKAL</sequence>
<keyword evidence="2 8" id="KW-0808">Transferase</keyword>
<comment type="subcellular location">
    <subcellularLocation>
        <location evidence="8">Cytoplasm</location>
    </subcellularLocation>
</comment>
<dbReference type="SMART" id="SM00729">
    <property type="entry name" value="Elp3"/>
    <property type="match status" value="1"/>
</dbReference>
<dbReference type="Proteomes" id="UP000886752">
    <property type="component" value="Unassembled WGS sequence"/>
</dbReference>
<dbReference type="PIRSF" id="PIRSF005963">
    <property type="entry name" value="Lipoyl_synth"/>
    <property type="match status" value="1"/>
</dbReference>
<dbReference type="GO" id="GO:0016992">
    <property type="term" value="F:lipoate synthase activity"/>
    <property type="evidence" value="ECO:0007669"/>
    <property type="project" value="UniProtKB-UniRule"/>
</dbReference>
<dbReference type="InterPro" id="IPR006638">
    <property type="entry name" value="Elp3/MiaA/NifB-like_rSAM"/>
</dbReference>
<name>A0A9D1TQE2_9BACT</name>
<keyword evidence="4 8" id="KW-0479">Metal-binding</keyword>
<dbReference type="InterPro" id="IPR003698">
    <property type="entry name" value="Lipoyl_synth"/>
</dbReference>
<dbReference type="CDD" id="cd01335">
    <property type="entry name" value="Radical_SAM"/>
    <property type="match status" value="1"/>
</dbReference>
<feature type="binding site" evidence="8">
    <location>
        <position position="101"/>
    </location>
    <ligand>
        <name>[4Fe-4S] cluster</name>
        <dbReference type="ChEBI" id="CHEBI:49883"/>
        <label>2</label>
        <note>4Fe-4S-S-AdoMet</note>
    </ligand>
</feature>
<keyword evidence="1 8" id="KW-0004">4Fe-4S</keyword>
<comment type="caution">
    <text evidence="11">The sequence shown here is derived from an EMBL/GenBank/DDBJ whole genome shotgun (WGS) entry which is preliminary data.</text>
</comment>
<evidence type="ECO:0000256" key="7">
    <source>
        <dbReference type="ARBA" id="ARBA00047326"/>
    </source>
</evidence>
<dbReference type="InterPro" id="IPR004143">
    <property type="entry name" value="BPL_LPL_catalytic"/>
</dbReference>
<evidence type="ECO:0000256" key="3">
    <source>
        <dbReference type="ARBA" id="ARBA00022691"/>
    </source>
</evidence>
<dbReference type="SFLD" id="SFLDF00271">
    <property type="entry name" value="lipoyl_synthase"/>
    <property type="match status" value="1"/>
</dbReference>
<evidence type="ECO:0000313" key="12">
    <source>
        <dbReference type="Proteomes" id="UP000886752"/>
    </source>
</evidence>
<feature type="binding site" evidence="8">
    <location>
        <position position="308"/>
    </location>
    <ligand>
        <name>[4Fe-4S] cluster</name>
        <dbReference type="ChEBI" id="CHEBI:49883"/>
        <label>1</label>
    </ligand>
</feature>
<proteinExistence type="inferred from homology"/>
<organism evidence="11 12">
    <name type="scientific">Candidatus Desulfovibrio intestinipullorum</name>
    <dbReference type="NCBI Taxonomy" id="2838536"/>
    <lineage>
        <taxon>Bacteria</taxon>
        <taxon>Pseudomonadati</taxon>
        <taxon>Thermodesulfobacteriota</taxon>
        <taxon>Desulfovibrionia</taxon>
        <taxon>Desulfovibrionales</taxon>
        <taxon>Desulfovibrionaceae</taxon>
        <taxon>Desulfovibrio</taxon>
    </lineage>
</organism>
<evidence type="ECO:0000256" key="4">
    <source>
        <dbReference type="ARBA" id="ARBA00022723"/>
    </source>
</evidence>
<evidence type="ECO:0000256" key="1">
    <source>
        <dbReference type="ARBA" id="ARBA00022485"/>
    </source>
</evidence>
<dbReference type="GO" id="GO:0009249">
    <property type="term" value="P:protein lipoylation"/>
    <property type="evidence" value="ECO:0007669"/>
    <property type="project" value="UniProtKB-UniRule"/>
</dbReference>
<dbReference type="SUPFAM" id="SSF102114">
    <property type="entry name" value="Radical SAM enzymes"/>
    <property type="match status" value="1"/>
</dbReference>
<feature type="binding site" evidence="8">
    <location>
        <position position="104"/>
    </location>
    <ligand>
        <name>[4Fe-4S] cluster</name>
        <dbReference type="ChEBI" id="CHEBI:49883"/>
        <label>2</label>
        <note>4Fe-4S-S-AdoMet</note>
    </ligand>
</feature>
<reference evidence="11" key="2">
    <citation type="submission" date="2021-04" db="EMBL/GenBank/DDBJ databases">
        <authorList>
            <person name="Gilroy R."/>
        </authorList>
    </citation>
    <scope>NUCLEOTIDE SEQUENCE</scope>
    <source>
        <strain evidence="11">ChiHecec2B26-446</strain>
    </source>
</reference>
<dbReference type="SFLD" id="SFLDS00029">
    <property type="entry name" value="Radical_SAM"/>
    <property type="match status" value="1"/>
</dbReference>
<dbReference type="InterPro" id="IPR058240">
    <property type="entry name" value="rSAM_sf"/>
</dbReference>
<comment type="similarity">
    <text evidence="8">Belongs to the radical SAM superfamily. Lipoyl synthase family.</text>
</comment>
<feature type="binding site" evidence="8">
    <location>
        <position position="76"/>
    </location>
    <ligand>
        <name>[4Fe-4S] cluster</name>
        <dbReference type="ChEBI" id="CHEBI:49883"/>
        <label>1</label>
    </ligand>
</feature>
<evidence type="ECO:0000256" key="8">
    <source>
        <dbReference type="HAMAP-Rule" id="MF_00206"/>
    </source>
</evidence>